<evidence type="ECO:0000313" key="2">
    <source>
        <dbReference type="Proteomes" id="UP000432464"/>
    </source>
</evidence>
<dbReference type="EMBL" id="WMBB01000005">
    <property type="protein sequence ID" value="MTE13459.1"/>
    <property type="molecule type" value="Genomic_DNA"/>
</dbReference>
<sequence>MSWRPAVLGPVELTADGVPIPPKQRAALAMPACARGRTVSVVIPDFHAVLTAWTAGTARPVAR</sequence>
<name>A0A6I3L0S7_9NOCA</name>
<comment type="caution">
    <text evidence="1">The sequence shown here is derived from an EMBL/GenBank/DDBJ whole genome shotgun (WGS) entry which is preliminary data.</text>
</comment>
<reference evidence="1 2" key="1">
    <citation type="submission" date="2019-11" db="EMBL/GenBank/DDBJ databases">
        <title>Nocardia sp. nov. CT2-14 isolated from soil.</title>
        <authorList>
            <person name="Kanchanasin P."/>
            <person name="Tanasupawat S."/>
            <person name="Yuki M."/>
            <person name="Kudo T."/>
        </authorList>
    </citation>
    <scope>NUCLEOTIDE SEQUENCE [LARGE SCALE GENOMIC DNA]</scope>
    <source>
        <strain evidence="1 2">CT2-14</strain>
    </source>
</reference>
<gene>
    <name evidence="1" type="ORF">GLP40_11825</name>
</gene>
<accession>A0A6I3L0S7</accession>
<proteinExistence type="predicted"/>
<organism evidence="1 2">
    <name type="scientific">Nocardia aurantiaca</name>
    <dbReference type="NCBI Taxonomy" id="2675850"/>
    <lineage>
        <taxon>Bacteria</taxon>
        <taxon>Bacillati</taxon>
        <taxon>Actinomycetota</taxon>
        <taxon>Actinomycetes</taxon>
        <taxon>Mycobacteriales</taxon>
        <taxon>Nocardiaceae</taxon>
        <taxon>Nocardia</taxon>
    </lineage>
</organism>
<protein>
    <submittedName>
        <fullName evidence="1">Uncharacterized protein</fullName>
    </submittedName>
</protein>
<dbReference type="AlphaFoldDB" id="A0A6I3L0S7"/>
<dbReference type="RefSeq" id="WP_154787931.1">
    <property type="nucleotide sequence ID" value="NZ_WMBB01000005.1"/>
</dbReference>
<keyword evidence="2" id="KW-1185">Reference proteome</keyword>
<dbReference type="Proteomes" id="UP000432464">
    <property type="component" value="Unassembled WGS sequence"/>
</dbReference>
<evidence type="ECO:0000313" key="1">
    <source>
        <dbReference type="EMBL" id="MTE13459.1"/>
    </source>
</evidence>